<dbReference type="Pfam" id="PF18557">
    <property type="entry name" value="NepR"/>
    <property type="match status" value="1"/>
</dbReference>
<protein>
    <recommendedName>
        <fullName evidence="1">Anti-sigma factor NepR domain-containing protein</fullName>
    </recommendedName>
</protein>
<sequence length="79" mass="9148">MFQSTRVFLHFNISDRYDVAPKTIRPDLKTQIDENLRRVFEEDAHGDLPDRLVQLLEKLDKLDAPAMDKSASSDDRSES</sequence>
<evidence type="ECO:0000313" key="2">
    <source>
        <dbReference type="EMBL" id="AML52030.1"/>
    </source>
</evidence>
<proteinExistence type="predicted"/>
<dbReference type="AlphaFoldDB" id="A0A126V161"/>
<feature type="domain" description="Anti-sigma factor NepR" evidence="1">
    <location>
        <begin position="30"/>
        <end position="61"/>
    </location>
</feature>
<keyword evidence="3" id="KW-1185">Reference proteome</keyword>
<dbReference type="Proteomes" id="UP000070371">
    <property type="component" value="Chromosome"/>
</dbReference>
<organism evidence="2 3">
    <name type="scientific">Falsihalocynthiibacter arcticus</name>
    <dbReference type="NCBI Taxonomy" id="1579316"/>
    <lineage>
        <taxon>Bacteria</taxon>
        <taxon>Pseudomonadati</taxon>
        <taxon>Pseudomonadota</taxon>
        <taxon>Alphaproteobacteria</taxon>
        <taxon>Rhodobacterales</taxon>
        <taxon>Roseobacteraceae</taxon>
        <taxon>Falsihalocynthiibacter</taxon>
    </lineage>
</organism>
<dbReference type="KEGG" id="hat:RC74_12785"/>
<evidence type="ECO:0000313" key="3">
    <source>
        <dbReference type="Proteomes" id="UP000070371"/>
    </source>
</evidence>
<name>A0A126V161_9RHOB</name>
<dbReference type="STRING" id="1579316.RC74_12785"/>
<evidence type="ECO:0000259" key="1">
    <source>
        <dbReference type="Pfam" id="PF18557"/>
    </source>
</evidence>
<gene>
    <name evidence="2" type="ORF">RC74_12785</name>
</gene>
<reference evidence="2 3" key="1">
    <citation type="submission" date="2016-02" db="EMBL/GenBank/DDBJ databases">
        <title>Complete genome sequence of Halocynthiibacter arcticus PAMC 20958t from arctic marine sediment.</title>
        <authorList>
            <person name="Lee Y.M."/>
            <person name="Baek K."/>
            <person name="Lee H.K."/>
            <person name="Shin S.C."/>
        </authorList>
    </citation>
    <scope>NUCLEOTIDE SEQUENCE [LARGE SCALE GENOMIC DNA]</scope>
    <source>
        <strain evidence="2">PAMC 20958</strain>
    </source>
</reference>
<dbReference type="EMBL" id="CP014327">
    <property type="protein sequence ID" value="AML52030.1"/>
    <property type="molecule type" value="Genomic_DNA"/>
</dbReference>
<accession>A0A126V161</accession>
<dbReference type="InterPro" id="IPR041649">
    <property type="entry name" value="NepR"/>
</dbReference>